<organism evidence="3 4">
    <name type="scientific">Cryptosporidium ubiquitum</name>
    <dbReference type="NCBI Taxonomy" id="857276"/>
    <lineage>
        <taxon>Eukaryota</taxon>
        <taxon>Sar</taxon>
        <taxon>Alveolata</taxon>
        <taxon>Apicomplexa</taxon>
        <taxon>Conoidasida</taxon>
        <taxon>Coccidia</taxon>
        <taxon>Eucoccidiorida</taxon>
        <taxon>Eimeriorina</taxon>
        <taxon>Cryptosporidiidae</taxon>
        <taxon>Cryptosporidium</taxon>
    </lineage>
</organism>
<evidence type="ECO:0000313" key="3">
    <source>
        <dbReference type="EMBL" id="OII72370.1"/>
    </source>
</evidence>
<sequence length="152" mass="17369">MKLNLSLFLFWFVGNFAVIFFQISECVQINTLILSSNGTTLQDQKLKEIKEHLITNITSNSTELNEEVLDNTIEELTDLSNEIETKLKELKKKELIMEVDKKNIGVFASITMIALVLLFYLGVAHMEDALKDANILYGDNVSPQNVIFDPRW</sequence>
<dbReference type="AlphaFoldDB" id="A0A1J4MDQ0"/>
<dbReference type="GeneID" id="39978041"/>
<dbReference type="EMBL" id="LRBP01000023">
    <property type="protein sequence ID" value="OII72370.1"/>
    <property type="molecule type" value="Genomic_DNA"/>
</dbReference>
<name>A0A1J4MDQ0_9CRYT</name>
<feature type="coiled-coil region" evidence="1">
    <location>
        <begin position="69"/>
        <end position="96"/>
    </location>
</feature>
<protein>
    <submittedName>
        <fullName evidence="3">Uncharacterized protein</fullName>
    </submittedName>
</protein>
<keyword evidence="2" id="KW-0812">Transmembrane</keyword>
<comment type="caution">
    <text evidence="3">The sequence shown here is derived from an EMBL/GenBank/DDBJ whole genome shotgun (WGS) entry which is preliminary data.</text>
</comment>
<dbReference type="VEuPathDB" id="CryptoDB:cubi_01250"/>
<proteinExistence type="predicted"/>
<reference evidence="3 4" key="1">
    <citation type="submission" date="2016-10" db="EMBL/GenBank/DDBJ databases">
        <title>Reductive evolution of mitochondrial metabolism and differential evolution of invasion-related proteins in Cryptosporidium.</title>
        <authorList>
            <person name="Liu S."/>
            <person name="Roellig D.M."/>
            <person name="Guo Y."/>
            <person name="Li N."/>
            <person name="Frace M.A."/>
            <person name="Tang K."/>
            <person name="Zhang L."/>
            <person name="Feng Y."/>
            <person name="Xiao L."/>
        </authorList>
    </citation>
    <scope>NUCLEOTIDE SEQUENCE [LARGE SCALE GENOMIC DNA]</scope>
    <source>
        <strain evidence="3">39726</strain>
    </source>
</reference>
<keyword evidence="2" id="KW-0472">Membrane</keyword>
<dbReference type="RefSeq" id="XP_028873868.1">
    <property type="nucleotide sequence ID" value="XM_029018262.1"/>
</dbReference>
<feature type="transmembrane region" description="Helical" evidence="2">
    <location>
        <begin position="104"/>
        <end position="123"/>
    </location>
</feature>
<accession>A0A1J4MDQ0</accession>
<evidence type="ECO:0000256" key="1">
    <source>
        <dbReference type="SAM" id="Coils"/>
    </source>
</evidence>
<dbReference type="OrthoDB" id="342413at2759"/>
<dbReference type="Proteomes" id="UP000186176">
    <property type="component" value="Unassembled WGS sequence"/>
</dbReference>
<evidence type="ECO:0000256" key="2">
    <source>
        <dbReference type="SAM" id="Phobius"/>
    </source>
</evidence>
<keyword evidence="4" id="KW-1185">Reference proteome</keyword>
<feature type="transmembrane region" description="Helical" evidence="2">
    <location>
        <begin position="7"/>
        <end position="24"/>
    </location>
</feature>
<keyword evidence="1" id="KW-0175">Coiled coil</keyword>
<evidence type="ECO:0000313" key="4">
    <source>
        <dbReference type="Proteomes" id="UP000186176"/>
    </source>
</evidence>
<gene>
    <name evidence="3" type="ORF">cubi_01250</name>
</gene>
<keyword evidence="2" id="KW-1133">Transmembrane helix</keyword>